<dbReference type="CDD" id="cd00024">
    <property type="entry name" value="CD_CSD"/>
    <property type="match status" value="1"/>
</dbReference>
<dbReference type="Pfam" id="PF00385">
    <property type="entry name" value="Chromo"/>
    <property type="match status" value="1"/>
</dbReference>
<evidence type="ECO:0000313" key="2">
    <source>
        <dbReference type="EMBL" id="GMF36644.1"/>
    </source>
</evidence>
<dbReference type="Gene3D" id="2.40.50.40">
    <property type="match status" value="1"/>
</dbReference>
<dbReference type="OrthoDB" id="1918685at2759"/>
<gene>
    <name evidence="2" type="ORF">Plil01_001549500</name>
</gene>
<dbReference type="SUPFAM" id="SSF54160">
    <property type="entry name" value="Chromo domain-like"/>
    <property type="match status" value="1"/>
</dbReference>
<dbReference type="PROSITE" id="PS50013">
    <property type="entry name" value="CHROMO_2"/>
    <property type="match status" value="1"/>
</dbReference>
<reference evidence="2" key="1">
    <citation type="submission" date="2023-04" db="EMBL/GenBank/DDBJ databases">
        <title>Phytophthora lilii NBRC 32176.</title>
        <authorList>
            <person name="Ichikawa N."/>
            <person name="Sato H."/>
            <person name="Tonouchi N."/>
        </authorList>
    </citation>
    <scope>NUCLEOTIDE SEQUENCE</scope>
    <source>
        <strain evidence="2">NBRC 32176</strain>
    </source>
</reference>
<sequence>MMPKRLTHKLISDTIENYNITFHRSIGMTPKEAKGNVMETELSYNHETDTVLKSSQKNGHTLYKPANELKLVQSDTTAATINPGDILEAVRILNHKKMKNGKYKYLVEWTGAEPDSWEPQDNLRLINKNRSSTLEYEYWDALK</sequence>
<dbReference type="AlphaFoldDB" id="A0A9W6XE40"/>
<keyword evidence="3" id="KW-1185">Reference proteome</keyword>
<dbReference type="Proteomes" id="UP001165083">
    <property type="component" value="Unassembled WGS sequence"/>
</dbReference>
<dbReference type="InterPro" id="IPR000953">
    <property type="entry name" value="Chromo/chromo_shadow_dom"/>
</dbReference>
<feature type="domain" description="Chromo" evidence="1">
    <location>
        <begin position="87"/>
        <end position="143"/>
    </location>
</feature>
<proteinExistence type="predicted"/>
<dbReference type="EMBL" id="BSXW01001421">
    <property type="protein sequence ID" value="GMF36644.1"/>
    <property type="molecule type" value="Genomic_DNA"/>
</dbReference>
<dbReference type="InterPro" id="IPR023780">
    <property type="entry name" value="Chromo_domain"/>
</dbReference>
<evidence type="ECO:0000259" key="1">
    <source>
        <dbReference type="PROSITE" id="PS50013"/>
    </source>
</evidence>
<dbReference type="SMART" id="SM00298">
    <property type="entry name" value="CHROMO"/>
    <property type="match status" value="1"/>
</dbReference>
<accession>A0A9W6XE40</accession>
<evidence type="ECO:0000313" key="3">
    <source>
        <dbReference type="Proteomes" id="UP001165083"/>
    </source>
</evidence>
<organism evidence="2 3">
    <name type="scientific">Phytophthora lilii</name>
    <dbReference type="NCBI Taxonomy" id="2077276"/>
    <lineage>
        <taxon>Eukaryota</taxon>
        <taxon>Sar</taxon>
        <taxon>Stramenopiles</taxon>
        <taxon>Oomycota</taxon>
        <taxon>Peronosporomycetes</taxon>
        <taxon>Peronosporales</taxon>
        <taxon>Peronosporaceae</taxon>
        <taxon>Phytophthora</taxon>
    </lineage>
</organism>
<protein>
    <submittedName>
        <fullName evidence="2">Unnamed protein product</fullName>
    </submittedName>
</protein>
<name>A0A9W6XE40_9STRA</name>
<dbReference type="InterPro" id="IPR016197">
    <property type="entry name" value="Chromo-like_dom_sf"/>
</dbReference>
<comment type="caution">
    <text evidence="2">The sequence shown here is derived from an EMBL/GenBank/DDBJ whole genome shotgun (WGS) entry which is preliminary data.</text>
</comment>